<proteinExistence type="predicted"/>
<dbReference type="HOGENOM" id="CLU_077765_1_0_1"/>
<evidence type="ECO:0000313" key="2">
    <source>
        <dbReference type="EMBL" id="EDS39670.1"/>
    </source>
</evidence>
<dbReference type="OrthoDB" id="7763513at2759"/>
<protein>
    <submittedName>
        <fullName evidence="2 3">Uncharacterized protein</fullName>
    </submittedName>
</protein>
<evidence type="ECO:0000313" key="4">
    <source>
        <dbReference type="Proteomes" id="UP000002320"/>
    </source>
</evidence>
<reference evidence="2" key="1">
    <citation type="submission" date="2007-03" db="EMBL/GenBank/DDBJ databases">
        <title>Annotation of Culex pipiens quinquefasciatus.</title>
        <authorList>
            <consortium name="The Broad Institute Genome Sequencing Platform"/>
            <person name="Atkinson P.W."/>
            <person name="Hemingway J."/>
            <person name="Christensen B.M."/>
            <person name="Higgs S."/>
            <person name="Kodira C."/>
            <person name="Hannick L."/>
            <person name="Megy K."/>
            <person name="O'Leary S."/>
            <person name="Pearson M."/>
            <person name="Haas B.J."/>
            <person name="Mauceli E."/>
            <person name="Wortman J.R."/>
            <person name="Lee N.H."/>
            <person name="Guigo R."/>
            <person name="Stanke M."/>
            <person name="Alvarado L."/>
            <person name="Amedeo P."/>
            <person name="Antoine C.H."/>
            <person name="Arensburger P."/>
            <person name="Bidwell S.L."/>
            <person name="Crawford M."/>
            <person name="Camaro F."/>
            <person name="Devon K."/>
            <person name="Engels R."/>
            <person name="Hammond M."/>
            <person name="Howarth C."/>
            <person name="Koehrsen M."/>
            <person name="Lawson D."/>
            <person name="Montgomery P."/>
            <person name="Nene V."/>
            <person name="Nusbaum C."/>
            <person name="Puiu D."/>
            <person name="Romero-Severson J."/>
            <person name="Severson D.W."/>
            <person name="Shumway M."/>
            <person name="Sisk P."/>
            <person name="Stolte C."/>
            <person name="Zeng Q."/>
            <person name="Eisenstadt E."/>
            <person name="Fraser-Liggett C."/>
            <person name="Strausberg R."/>
            <person name="Galagan J."/>
            <person name="Birren B."/>
            <person name="Collins F.H."/>
        </authorList>
    </citation>
    <scope>NUCLEOTIDE SEQUENCE [LARGE SCALE GENOMIC DNA]</scope>
    <source>
        <strain evidence="2">JHB</strain>
    </source>
</reference>
<dbReference type="eggNOG" id="ENOG502T83G">
    <property type="taxonomic scope" value="Eukaryota"/>
</dbReference>
<feature type="signal peptide" evidence="1">
    <location>
        <begin position="1"/>
        <end position="19"/>
    </location>
</feature>
<dbReference type="KEGG" id="cqu:CpipJ_CPIJ000495"/>
<reference evidence="3" key="2">
    <citation type="submission" date="2021-02" db="UniProtKB">
        <authorList>
            <consortium name="EnsemblMetazoa"/>
        </authorList>
    </citation>
    <scope>IDENTIFICATION</scope>
    <source>
        <strain evidence="3">JHB</strain>
    </source>
</reference>
<dbReference type="VEuPathDB" id="VectorBase:CPIJ000495"/>
<organism>
    <name type="scientific">Culex quinquefasciatus</name>
    <name type="common">Southern house mosquito</name>
    <name type="synonym">Culex pungens</name>
    <dbReference type="NCBI Taxonomy" id="7176"/>
    <lineage>
        <taxon>Eukaryota</taxon>
        <taxon>Metazoa</taxon>
        <taxon>Ecdysozoa</taxon>
        <taxon>Arthropoda</taxon>
        <taxon>Hexapoda</taxon>
        <taxon>Insecta</taxon>
        <taxon>Pterygota</taxon>
        <taxon>Neoptera</taxon>
        <taxon>Endopterygota</taxon>
        <taxon>Diptera</taxon>
        <taxon>Nematocera</taxon>
        <taxon>Culicoidea</taxon>
        <taxon>Culicidae</taxon>
        <taxon>Culicinae</taxon>
        <taxon>Culicini</taxon>
        <taxon>Culex</taxon>
        <taxon>Culex</taxon>
    </lineage>
</organism>
<dbReference type="AlphaFoldDB" id="B0W0D1"/>
<evidence type="ECO:0000313" key="3">
    <source>
        <dbReference type="EnsemblMetazoa" id="CPIJ000495-PA"/>
    </source>
</evidence>
<dbReference type="InParanoid" id="B0W0D1"/>
<keyword evidence="4" id="KW-1185">Reference proteome</keyword>
<accession>B0W0D1</accession>
<evidence type="ECO:0000256" key="1">
    <source>
        <dbReference type="SAM" id="SignalP"/>
    </source>
</evidence>
<sequence>MRFIHKIFFAAAFLHIIFADRQETLDVVEKLRDAQIEFDTFRDYVSKEVTAAKQNSTQILVQFHQELVQVKELYLQQSFWAEEEILYQLNSQSLYPPIYVDNACLGYARVLVDDNMKVAGVEFTNCVLDVDALIREEIVKILEDLQQDATVADLNVLLAMDRTNILTRPDDLIPKIADKLSVLEQLIHKIAQELNVAVDQFEARLGAIAKVYRVCLVENDNILKAALDNIRSQLLQICKGRII</sequence>
<feature type="chain" id="PRO_5014566398" evidence="1">
    <location>
        <begin position="20"/>
        <end position="243"/>
    </location>
</feature>
<dbReference type="VEuPathDB" id="VectorBase:CQUJHB013462"/>
<dbReference type="EMBL" id="DS231817">
    <property type="protein sequence ID" value="EDS39670.1"/>
    <property type="molecule type" value="Genomic_DNA"/>
</dbReference>
<name>B0W0D1_CULQU</name>
<dbReference type="EnsemblMetazoa" id="CPIJ000495-RA">
    <property type="protein sequence ID" value="CPIJ000495-PA"/>
    <property type="gene ID" value="CPIJ000495"/>
</dbReference>
<gene>
    <name evidence="3" type="primary">6031353</name>
    <name evidence="2" type="ORF">CpipJ_CPIJ000495</name>
</gene>
<dbReference type="OMA" id="ICKGRII"/>
<keyword evidence="1" id="KW-0732">Signal</keyword>
<dbReference type="Proteomes" id="UP000002320">
    <property type="component" value="Unassembled WGS sequence"/>
</dbReference>